<evidence type="ECO:0000256" key="3">
    <source>
        <dbReference type="ARBA" id="ARBA00022884"/>
    </source>
</evidence>
<comment type="similarity">
    <text evidence="1 7">Belongs to the bacterial ribosomal protein bL9 family.</text>
</comment>
<dbReference type="RefSeq" id="WP_078786376.1">
    <property type="nucleotide sequence ID" value="NZ_CACZYW010000009.1"/>
</dbReference>
<evidence type="ECO:0000256" key="1">
    <source>
        <dbReference type="ARBA" id="ARBA00010605"/>
    </source>
</evidence>
<dbReference type="InterPro" id="IPR036935">
    <property type="entry name" value="Ribosomal_bL9_N_sf"/>
</dbReference>
<dbReference type="Pfam" id="PF03948">
    <property type="entry name" value="Ribosomal_L9_C"/>
    <property type="match status" value="1"/>
</dbReference>
<evidence type="ECO:0000256" key="7">
    <source>
        <dbReference type="HAMAP-Rule" id="MF_00503"/>
    </source>
</evidence>
<organism evidence="10 11">
    <name type="scientific">Eubacterium ruminantium</name>
    <dbReference type="NCBI Taxonomy" id="42322"/>
    <lineage>
        <taxon>Bacteria</taxon>
        <taxon>Bacillati</taxon>
        <taxon>Bacillota</taxon>
        <taxon>Clostridia</taxon>
        <taxon>Eubacteriales</taxon>
        <taxon>Eubacteriaceae</taxon>
        <taxon>Eubacterium</taxon>
    </lineage>
</organism>
<dbReference type="InterPro" id="IPR020070">
    <property type="entry name" value="Ribosomal_bL9_N"/>
</dbReference>
<keyword evidence="5 7" id="KW-0687">Ribonucleoprotein</keyword>
<evidence type="ECO:0000256" key="6">
    <source>
        <dbReference type="ARBA" id="ARBA00035292"/>
    </source>
</evidence>
<dbReference type="EMBL" id="FUXA01000005">
    <property type="protein sequence ID" value="SJZ49628.1"/>
    <property type="molecule type" value="Genomic_DNA"/>
</dbReference>
<evidence type="ECO:0000256" key="5">
    <source>
        <dbReference type="ARBA" id="ARBA00023274"/>
    </source>
</evidence>
<evidence type="ECO:0000313" key="10">
    <source>
        <dbReference type="EMBL" id="SJZ49628.1"/>
    </source>
</evidence>
<dbReference type="GO" id="GO:0006412">
    <property type="term" value="P:translation"/>
    <property type="evidence" value="ECO:0007669"/>
    <property type="project" value="UniProtKB-UniRule"/>
</dbReference>
<name>A0A1T4L4S4_9FIRM</name>
<evidence type="ECO:0000256" key="4">
    <source>
        <dbReference type="ARBA" id="ARBA00022980"/>
    </source>
</evidence>
<keyword evidence="4 7" id="KW-0689">Ribosomal protein</keyword>
<dbReference type="SUPFAM" id="SSF55658">
    <property type="entry name" value="L9 N-domain-like"/>
    <property type="match status" value="1"/>
</dbReference>
<dbReference type="Gene3D" id="3.40.5.10">
    <property type="entry name" value="Ribosomal protein L9, N-terminal domain"/>
    <property type="match status" value="1"/>
</dbReference>
<accession>A0A1T4L4S4</accession>
<evidence type="ECO:0000313" key="11">
    <source>
        <dbReference type="Proteomes" id="UP000189857"/>
    </source>
</evidence>
<dbReference type="NCBIfam" id="TIGR00158">
    <property type="entry name" value="L9"/>
    <property type="match status" value="1"/>
</dbReference>
<dbReference type="GO" id="GO:1990904">
    <property type="term" value="C:ribonucleoprotein complex"/>
    <property type="evidence" value="ECO:0007669"/>
    <property type="project" value="UniProtKB-KW"/>
</dbReference>
<dbReference type="HAMAP" id="MF_00503">
    <property type="entry name" value="Ribosomal_bL9"/>
    <property type="match status" value="1"/>
</dbReference>
<dbReference type="OrthoDB" id="9788336at2"/>
<dbReference type="InterPro" id="IPR020594">
    <property type="entry name" value="Ribosomal_bL9_bac/chp"/>
</dbReference>
<dbReference type="GO" id="GO:0019843">
    <property type="term" value="F:rRNA binding"/>
    <property type="evidence" value="ECO:0007669"/>
    <property type="project" value="UniProtKB-UniRule"/>
</dbReference>
<dbReference type="Proteomes" id="UP000189857">
    <property type="component" value="Unassembled WGS sequence"/>
</dbReference>
<reference evidence="10 11" key="1">
    <citation type="submission" date="2017-02" db="EMBL/GenBank/DDBJ databases">
        <authorList>
            <person name="Peterson S.W."/>
        </authorList>
    </citation>
    <scope>NUCLEOTIDE SEQUENCE [LARGE SCALE GENOMIC DNA]</scope>
    <source>
        <strain evidence="10 11">ATCC 17233</strain>
    </source>
</reference>
<dbReference type="SUPFAM" id="SSF55653">
    <property type="entry name" value="Ribosomal protein L9 C-domain"/>
    <property type="match status" value="1"/>
</dbReference>
<dbReference type="Pfam" id="PF01281">
    <property type="entry name" value="Ribosomal_L9_N"/>
    <property type="match status" value="1"/>
</dbReference>
<dbReference type="GO" id="GO:0003735">
    <property type="term" value="F:structural constituent of ribosome"/>
    <property type="evidence" value="ECO:0007669"/>
    <property type="project" value="InterPro"/>
</dbReference>
<dbReference type="InterPro" id="IPR020069">
    <property type="entry name" value="Ribosomal_bL9_C"/>
</dbReference>
<comment type="function">
    <text evidence="7">Binds to the 23S rRNA.</text>
</comment>
<sequence>MKVILIQDVKSLGKAGQIVDVNDGYARNFVLPKKLGLEATSKNLNDLKLKKQHDDKVAAENLADAKELAKKIEAIAVNTKVKVGEGGRSFGSVSSKEISEELEKQHSIKIDKKKIVVKDAIKNIGTYTVSVKLHPEVTASLKVVVEGM</sequence>
<feature type="domain" description="Ribosomal protein L9" evidence="8">
    <location>
        <begin position="1"/>
        <end position="47"/>
    </location>
</feature>
<feature type="domain" description="Large ribosomal subunit protein bL9 C-terminal" evidence="9">
    <location>
        <begin position="63"/>
        <end position="146"/>
    </location>
</feature>
<protein>
    <recommendedName>
        <fullName evidence="6 7">Large ribosomal subunit protein bL9</fullName>
    </recommendedName>
</protein>
<dbReference type="Gene3D" id="3.10.430.100">
    <property type="entry name" value="Ribosomal protein L9, C-terminal domain"/>
    <property type="match status" value="1"/>
</dbReference>
<evidence type="ECO:0000259" key="9">
    <source>
        <dbReference type="Pfam" id="PF03948"/>
    </source>
</evidence>
<dbReference type="PANTHER" id="PTHR21368">
    <property type="entry name" value="50S RIBOSOMAL PROTEIN L9"/>
    <property type="match status" value="1"/>
</dbReference>
<keyword evidence="3 7" id="KW-0694">RNA-binding</keyword>
<gene>
    <name evidence="7" type="primary">rplI</name>
    <name evidence="10" type="ORF">SAMN02745110_00663</name>
</gene>
<dbReference type="InterPro" id="IPR036791">
    <property type="entry name" value="Ribosomal_bL9_C_sf"/>
</dbReference>
<dbReference type="InterPro" id="IPR000244">
    <property type="entry name" value="Ribosomal_bL9"/>
</dbReference>
<evidence type="ECO:0000256" key="2">
    <source>
        <dbReference type="ARBA" id="ARBA00022730"/>
    </source>
</evidence>
<dbReference type="AlphaFoldDB" id="A0A1T4L4S4"/>
<evidence type="ECO:0000259" key="8">
    <source>
        <dbReference type="Pfam" id="PF01281"/>
    </source>
</evidence>
<keyword evidence="2 7" id="KW-0699">rRNA-binding</keyword>
<proteinExistence type="inferred from homology"/>
<dbReference type="GO" id="GO:0005840">
    <property type="term" value="C:ribosome"/>
    <property type="evidence" value="ECO:0007669"/>
    <property type="project" value="UniProtKB-KW"/>
</dbReference>
<keyword evidence="11" id="KW-1185">Reference proteome</keyword>
<dbReference type="InterPro" id="IPR009027">
    <property type="entry name" value="Ribosomal_bL9/RNase_H1_N"/>
</dbReference>